<keyword evidence="3" id="KW-0342">GTP-binding</keyword>
<keyword evidence="2" id="KW-0547">Nucleotide-binding</keyword>
<dbReference type="InterPro" id="IPR045086">
    <property type="entry name" value="OBG_GTPase"/>
</dbReference>
<dbReference type="SUPFAM" id="SSF52540">
    <property type="entry name" value="P-loop containing nucleoside triphosphate hydrolases"/>
    <property type="match status" value="1"/>
</dbReference>
<feature type="domain" description="Obg" evidence="5">
    <location>
        <begin position="108"/>
        <end position="363"/>
    </location>
</feature>
<dbReference type="InterPro" id="IPR027417">
    <property type="entry name" value="P-loop_NTPase"/>
</dbReference>
<sequence length="539" mass="59653">MFRLLCKKLNNPRLSRKASSAPDNAPKASDNETWLRKLKQEHQEALPRSSLIGSGKIVSSRSSDLLTVPYEVVSTPPKTPYINVKSPLSNFITLSHLQTKTQRTSHAKEFVDVRILKCRSGSGGNGAVSFFRDAGRSIGPPDGGDGGDGGSVYIQAIEGLNSLAKLRTTYSAFDGESGAAKQLDGARGKDVLISVPVGTVVKWCMNPAEVRNAVNSYKNTDNLPLRRVLENHRVGLHCTGRFEMDQKPTHIQLFRDSYEAGKGWLFKGKDEAYHDDKDWFQELNEKVKVYDVETSQSELKGDRFPLYGLDLDKPTPTPLCLLKGGKGGLGNMHFLTNIIRNPRFAKIGRSGLEQYFMFELKSLADLGLVGLPNAGKSTILNRISNAKPRIGHWEFTTTHPSVGTVTLGIDSHSFTVADIPGIIKGASRDKGMGLEFIRHIQRSKGWVIVVSLERHNPLEDLNTLLFELGGIEEVTKKNVLVVCNKADVKSDDPANINKFYQIRDYCRAYQWDVLPVSALKNQNIDLLVRKMAMCAGMAQ</sequence>
<reference evidence="7" key="1">
    <citation type="submission" date="2016-03" db="EMBL/GenBank/DDBJ databases">
        <authorList>
            <person name="Devillers H."/>
        </authorList>
    </citation>
    <scope>NUCLEOTIDE SEQUENCE [LARGE SCALE GENOMIC DNA]</scope>
</reference>
<organism evidence="6 7">
    <name type="scientific">Lachancea dasiensis</name>
    <dbReference type="NCBI Taxonomy" id="1072105"/>
    <lineage>
        <taxon>Eukaryota</taxon>
        <taxon>Fungi</taxon>
        <taxon>Dikarya</taxon>
        <taxon>Ascomycota</taxon>
        <taxon>Saccharomycotina</taxon>
        <taxon>Saccharomycetes</taxon>
        <taxon>Saccharomycetales</taxon>
        <taxon>Saccharomycetaceae</taxon>
        <taxon>Lachancea</taxon>
    </lineage>
</organism>
<dbReference type="Gene3D" id="2.70.210.12">
    <property type="entry name" value="GTP1/OBG domain"/>
    <property type="match status" value="1"/>
</dbReference>
<name>A0A1G4IRH7_9SACH</name>
<dbReference type="STRING" id="1266660.A0A1G4IRH7"/>
<feature type="domain" description="OBG-type G" evidence="4">
    <location>
        <begin position="364"/>
        <end position="536"/>
    </location>
</feature>
<dbReference type="Pfam" id="PF01926">
    <property type="entry name" value="MMR_HSR1"/>
    <property type="match status" value="1"/>
</dbReference>
<dbReference type="EMBL" id="LT598456">
    <property type="protein sequence ID" value="SCU79438.1"/>
    <property type="molecule type" value="Genomic_DNA"/>
</dbReference>
<dbReference type="Proteomes" id="UP000190274">
    <property type="component" value="Chromosome B"/>
</dbReference>
<dbReference type="Pfam" id="PF01018">
    <property type="entry name" value="GTP1_OBG"/>
    <property type="match status" value="2"/>
</dbReference>
<dbReference type="PANTHER" id="PTHR11702:SF31">
    <property type="entry name" value="MITOCHONDRIAL RIBOSOME-ASSOCIATED GTPASE 2"/>
    <property type="match status" value="1"/>
</dbReference>
<protein>
    <submittedName>
        <fullName evidence="6">LADA_0B00650g1_1</fullName>
    </submittedName>
</protein>
<proteinExistence type="inferred from homology"/>
<evidence type="ECO:0000259" key="5">
    <source>
        <dbReference type="PROSITE" id="PS51883"/>
    </source>
</evidence>
<comment type="similarity">
    <text evidence="1">Belongs to the TRAFAC class OBG-HflX-like GTPase superfamily. OBG GTPase family.</text>
</comment>
<accession>A0A1G4IRH7</accession>
<dbReference type="GO" id="GO:0043022">
    <property type="term" value="F:ribosome binding"/>
    <property type="evidence" value="ECO:0007669"/>
    <property type="project" value="EnsemblFungi"/>
</dbReference>
<dbReference type="OrthoDB" id="347018at2759"/>
<dbReference type="GO" id="GO:0005743">
    <property type="term" value="C:mitochondrial inner membrane"/>
    <property type="evidence" value="ECO:0007669"/>
    <property type="project" value="EnsemblFungi"/>
</dbReference>
<evidence type="ECO:0000256" key="3">
    <source>
        <dbReference type="ARBA" id="ARBA00023134"/>
    </source>
</evidence>
<dbReference type="PRINTS" id="PR00326">
    <property type="entry name" value="GTP1OBG"/>
</dbReference>
<dbReference type="AlphaFoldDB" id="A0A1G4IRH7"/>
<dbReference type="PROSITE" id="PS51710">
    <property type="entry name" value="G_OBG"/>
    <property type="match status" value="1"/>
</dbReference>
<evidence type="ECO:0000256" key="1">
    <source>
        <dbReference type="ARBA" id="ARBA00007699"/>
    </source>
</evidence>
<dbReference type="PANTHER" id="PTHR11702">
    <property type="entry name" value="DEVELOPMENTALLY REGULATED GTP-BINDING PROTEIN-RELATED"/>
    <property type="match status" value="1"/>
</dbReference>
<dbReference type="InterPro" id="IPR006073">
    <property type="entry name" value="GTP-bd"/>
</dbReference>
<dbReference type="InterPro" id="IPR031167">
    <property type="entry name" value="G_OBG"/>
</dbReference>
<evidence type="ECO:0000313" key="7">
    <source>
        <dbReference type="Proteomes" id="UP000190274"/>
    </source>
</evidence>
<evidence type="ECO:0000313" key="6">
    <source>
        <dbReference type="EMBL" id="SCU79438.1"/>
    </source>
</evidence>
<dbReference type="FunFam" id="2.70.210.12:FF:000001">
    <property type="entry name" value="GTPase Obg"/>
    <property type="match status" value="1"/>
</dbReference>
<dbReference type="CDD" id="cd01898">
    <property type="entry name" value="Obg"/>
    <property type="match status" value="1"/>
</dbReference>
<dbReference type="PROSITE" id="PS51883">
    <property type="entry name" value="OBG"/>
    <property type="match status" value="1"/>
</dbReference>
<dbReference type="GO" id="GO:1902775">
    <property type="term" value="P:mitochondrial large ribosomal subunit assembly"/>
    <property type="evidence" value="ECO:0007669"/>
    <property type="project" value="EnsemblFungi"/>
</dbReference>
<dbReference type="GO" id="GO:0005525">
    <property type="term" value="F:GTP binding"/>
    <property type="evidence" value="ECO:0007669"/>
    <property type="project" value="UniProtKB-KW"/>
</dbReference>
<gene>
    <name evidence="6" type="ORF">LADA_0B00650G</name>
</gene>
<evidence type="ECO:0000259" key="4">
    <source>
        <dbReference type="PROSITE" id="PS51710"/>
    </source>
</evidence>
<dbReference type="Gene3D" id="3.40.50.300">
    <property type="entry name" value="P-loop containing nucleotide triphosphate hydrolases"/>
    <property type="match status" value="1"/>
</dbReference>
<dbReference type="GO" id="GO:0003924">
    <property type="term" value="F:GTPase activity"/>
    <property type="evidence" value="ECO:0007669"/>
    <property type="project" value="InterPro"/>
</dbReference>
<dbReference type="InterPro" id="IPR036726">
    <property type="entry name" value="GTP1_OBG_dom_sf"/>
</dbReference>
<dbReference type="InterPro" id="IPR006169">
    <property type="entry name" value="GTP1_OBG_dom"/>
</dbReference>
<evidence type="ECO:0000256" key="2">
    <source>
        <dbReference type="ARBA" id="ARBA00022741"/>
    </source>
</evidence>
<keyword evidence="7" id="KW-1185">Reference proteome</keyword>
<dbReference type="SUPFAM" id="SSF82051">
    <property type="entry name" value="Obg GTP-binding protein N-terminal domain"/>
    <property type="match status" value="1"/>
</dbReference>